<organism evidence="3 4">
    <name type="scientific">Pseudocercospora fuligena</name>
    <dbReference type="NCBI Taxonomy" id="685502"/>
    <lineage>
        <taxon>Eukaryota</taxon>
        <taxon>Fungi</taxon>
        <taxon>Dikarya</taxon>
        <taxon>Ascomycota</taxon>
        <taxon>Pezizomycotina</taxon>
        <taxon>Dothideomycetes</taxon>
        <taxon>Dothideomycetidae</taxon>
        <taxon>Mycosphaerellales</taxon>
        <taxon>Mycosphaerellaceae</taxon>
        <taxon>Pseudocercospora</taxon>
    </lineage>
</organism>
<sequence length="180" mass="19709">MPPKKDDLKKEDIIGIVVGTVVGTGLLLALFIVFRQRRRERRLRLAFEKAATFGPAEAAYRTKSIGTEDEEMSPRPSSNGRHTSVSCSISGSRYSEAPPDSAISELNPYNYRMRPELATIKSSSRVELLPGDEKVRSGPHELEAGTLVTFPRSARVASHILGESDGEAGSPVLEMKEVKI</sequence>
<keyword evidence="4" id="KW-1185">Reference proteome</keyword>
<dbReference type="Proteomes" id="UP000660729">
    <property type="component" value="Unassembled WGS sequence"/>
</dbReference>
<dbReference type="AlphaFoldDB" id="A0A8H6VIW6"/>
<proteinExistence type="predicted"/>
<keyword evidence="2" id="KW-1133">Transmembrane helix</keyword>
<accession>A0A8H6VIW6</accession>
<dbReference type="EMBL" id="JABCIY010000180">
    <property type="protein sequence ID" value="KAF7189689.1"/>
    <property type="molecule type" value="Genomic_DNA"/>
</dbReference>
<name>A0A8H6VIW6_9PEZI</name>
<gene>
    <name evidence="3" type="ORF">HII31_09009</name>
</gene>
<feature type="compositionally biased region" description="Polar residues" evidence="1">
    <location>
        <begin position="75"/>
        <end position="93"/>
    </location>
</feature>
<evidence type="ECO:0000256" key="1">
    <source>
        <dbReference type="SAM" id="MobiDB-lite"/>
    </source>
</evidence>
<dbReference type="OrthoDB" id="3650172at2759"/>
<keyword evidence="2" id="KW-0812">Transmembrane</keyword>
<feature type="transmembrane region" description="Helical" evidence="2">
    <location>
        <begin position="13"/>
        <end position="34"/>
    </location>
</feature>
<evidence type="ECO:0000313" key="3">
    <source>
        <dbReference type="EMBL" id="KAF7189689.1"/>
    </source>
</evidence>
<comment type="caution">
    <text evidence="3">The sequence shown here is derived from an EMBL/GenBank/DDBJ whole genome shotgun (WGS) entry which is preliminary data.</text>
</comment>
<evidence type="ECO:0000256" key="2">
    <source>
        <dbReference type="SAM" id="Phobius"/>
    </source>
</evidence>
<keyword evidence="2" id="KW-0472">Membrane</keyword>
<reference evidence="3" key="1">
    <citation type="submission" date="2020-04" db="EMBL/GenBank/DDBJ databases">
        <title>Draft genome resource of the tomato pathogen Pseudocercospora fuligena.</title>
        <authorList>
            <person name="Zaccaron A."/>
        </authorList>
    </citation>
    <scope>NUCLEOTIDE SEQUENCE</scope>
    <source>
        <strain evidence="3">PF001</strain>
    </source>
</reference>
<feature type="region of interest" description="Disordered" evidence="1">
    <location>
        <begin position="61"/>
        <end position="101"/>
    </location>
</feature>
<protein>
    <submittedName>
        <fullName evidence="3">Uncharacterized protein</fullName>
    </submittedName>
</protein>
<evidence type="ECO:0000313" key="4">
    <source>
        <dbReference type="Proteomes" id="UP000660729"/>
    </source>
</evidence>